<evidence type="ECO:0000313" key="4">
    <source>
        <dbReference type="EMBL" id="WDH84769.1"/>
    </source>
</evidence>
<keyword evidence="2" id="KW-1133">Transmembrane helix</keyword>
<dbReference type="AlphaFoldDB" id="A0AAX3N700"/>
<keyword evidence="2" id="KW-0472">Membrane</keyword>
<protein>
    <submittedName>
        <fullName evidence="4">DUF4179 domain-containing protein</fullName>
    </submittedName>
</protein>
<sequence length="434" mass="49325">MNSDHGNEEISGHDKQLNEVVKQPRHRNRRKRTYVFLGSAAAVLLAGYLIMEYILPGPMEKLYSPKIQKYIKAVEYDRNFMLAAQNNLLQELHVSDTSGAYELAVGGVIADEEKAVILYSVSGPDLKEHQDSTDAIELIIDEDKPHSISYGLNSPNKNETITYQSIQLNMEYGEVLPNELKLAMNINEESLEVTFPIDHSRFEGMREYIDMNKSFVVDNQTVRIHDITLTPLQTMIRMETNTENTKNMNGFSGLRLADDQGNSWGEISNGTNGSGEISSGTYIAYMDSIYFNKPDSLSIIVDGAFISDKDQEFVINTATSEMVEAPDQRLDIVEIDQDQGYVYLQLEFTDLEESFNKPPYRVFRLFNDHNRFADASGIKYKTTGSPQSGFRIGDERTTLLYTVTIPNEDYKQPLTFEINEYPKKIDQKIDISVF</sequence>
<feature type="transmembrane region" description="Helical" evidence="2">
    <location>
        <begin position="34"/>
        <end position="55"/>
    </location>
</feature>
<dbReference type="InterPro" id="IPR040680">
    <property type="entry name" value="DUF5643"/>
</dbReference>
<reference evidence="4" key="1">
    <citation type="submission" date="2023-02" db="EMBL/GenBank/DDBJ databases">
        <title>Pathogen: clinical or host-associated sample.</title>
        <authorList>
            <person name="Hergert J."/>
            <person name="Casey R."/>
            <person name="Wagner J."/>
            <person name="Young E.L."/>
            <person name="Oakeson K.F."/>
        </authorList>
    </citation>
    <scope>NUCLEOTIDE SEQUENCE</scope>
    <source>
        <strain evidence="4">2022CK-00830</strain>
    </source>
</reference>
<dbReference type="Gene3D" id="2.60.40.1630">
    <property type="entry name" value="bacillus anthracis domain"/>
    <property type="match status" value="1"/>
</dbReference>
<evidence type="ECO:0000256" key="1">
    <source>
        <dbReference type="SAM" id="MobiDB-lite"/>
    </source>
</evidence>
<gene>
    <name evidence="4" type="ORF">PUW23_11370</name>
</gene>
<evidence type="ECO:0000256" key="2">
    <source>
        <dbReference type="SAM" id="Phobius"/>
    </source>
</evidence>
<name>A0AAX3N700_9BACL</name>
<dbReference type="Pfam" id="PF18705">
    <property type="entry name" value="DUF5643"/>
    <property type="match status" value="1"/>
</dbReference>
<feature type="compositionally biased region" description="Basic and acidic residues" evidence="1">
    <location>
        <begin position="1"/>
        <end position="17"/>
    </location>
</feature>
<feature type="region of interest" description="Disordered" evidence="1">
    <location>
        <begin position="1"/>
        <end position="26"/>
    </location>
</feature>
<dbReference type="EMBL" id="CP118101">
    <property type="protein sequence ID" value="WDH84769.1"/>
    <property type="molecule type" value="Genomic_DNA"/>
</dbReference>
<feature type="domain" description="DUF5643" evidence="3">
    <location>
        <begin position="209"/>
        <end position="317"/>
    </location>
</feature>
<evidence type="ECO:0000259" key="3">
    <source>
        <dbReference type="Pfam" id="PF18705"/>
    </source>
</evidence>
<dbReference type="Proteomes" id="UP001220962">
    <property type="component" value="Chromosome"/>
</dbReference>
<accession>A0AAX3N700</accession>
<keyword evidence="2" id="KW-0812">Transmembrane</keyword>
<proteinExistence type="predicted"/>
<evidence type="ECO:0000313" key="5">
    <source>
        <dbReference type="Proteomes" id="UP001220962"/>
    </source>
</evidence>
<dbReference type="RefSeq" id="WP_274359861.1">
    <property type="nucleotide sequence ID" value="NZ_CP118101.1"/>
</dbReference>
<organism evidence="4 5">
    <name type="scientific">Paenibacillus urinalis</name>
    <dbReference type="NCBI Taxonomy" id="521520"/>
    <lineage>
        <taxon>Bacteria</taxon>
        <taxon>Bacillati</taxon>
        <taxon>Bacillota</taxon>
        <taxon>Bacilli</taxon>
        <taxon>Bacillales</taxon>
        <taxon>Paenibacillaceae</taxon>
        <taxon>Paenibacillus</taxon>
    </lineage>
</organism>